<dbReference type="EMBL" id="MT732474">
    <property type="protein sequence ID" value="QQV91501.1"/>
    <property type="molecule type" value="Genomic_DNA"/>
</dbReference>
<gene>
    <name evidence="1" type="ORF">Gundel1_66</name>
</gene>
<dbReference type="Proteomes" id="UP000693868">
    <property type="component" value="Segment"/>
</dbReference>
<name>A0A8E4ZL42_9CAUD</name>
<protein>
    <submittedName>
        <fullName evidence="1">Uncharacterized protein</fullName>
    </submittedName>
</protein>
<evidence type="ECO:0000313" key="1">
    <source>
        <dbReference type="EMBL" id="QQV91501.1"/>
    </source>
</evidence>
<accession>A0A8E4ZL42</accession>
<proteinExistence type="predicted"/>
<evidence type="ECO:0000313" key="2">
    <source>
        <dbReference type="Proteomes" id="UP000693868"/>
    </source>
</evidence>
<reference evidence="1" key="1">
    <citation type="submission" date="2020-07" db="EMBL/GenBank/DDBJ databases">
        <title>Highly diverse flavobacterial phages as mortality factor during North Sea spring blooms.</title>
        <authorList>
            <person name="Bartlau N."/>
            <person name="Wichels A."/>
            <person name="Krohne G."/>
            <person name="Adriaenssens E.M."/>
            <person name="Heins A."/>
            <person name="Fuchs B.M."/>
            <person name="Amann R."/>
            <person name="Moraru C."/>
        </authorList>
    </citation>
    <scope>NUCLEOTIDE SEQUENCE</scope>
</reference>
<organism evidence="1 2">
    <name type="scientific">Tenacibaculum phage Gundel_1</name>
    <dbReference type="NCBI Taxonomy" id="2745672"/>
    <lineage>
        <taxon>Viruses</taxon>
        <taxon>Duplodnaviria</taxon>
        <taxon>Heunggongvirae</taxon>
        <taxon>Uroviricota</taxon>
        <taxon>Caudoviricetes</taxon>
        <taxon>Pachyviridae</taxon>
        <taxon>Gundelvirus</taxon>
        <taxon>Gundelvirus Gundel</taxon>
    </lineage>
</organism>
<sequence length="132" mass="15183">MMEEKLEQKIKELKKFIEQKTDLGTANYLGKEIREICGMVETTKVKTDKETFEKFMGWMGMKASRTKQIKNHTVVEYEDTDTCDERFTKQAYGEFDTGAVFDENGKLLKGYIDSHVAVASSNSSDIYILLKD</sequence>
<keyword evidence="2" id="KW-1185">Reference proteome</keyword>